<evidence type="ECO:0000256" key="2">
    <source>
        <dbReference type="ARBA" id="ARBA00022884"/>
    </source>
</evidence>
<name>A0A8D8LN81_9HEMI</name>
<keyword evidence="2 3" id="KW-0694">RNA-binding</keyword>
<dbReference type="PANTHER" id="PTHR13318:SF190">
    <property type="entry name" value="PARTNER OF PAIRED, ISOFORM B"/>
    <property type="match status" value="1"/>
</dbReference>
<dbReference type="InterPro" id="IPR012677">
    <property type="entry name" value="Nucleotide-bd_a/b_plait_sf"/>
</dbReference>
<dbReference type="EMBL" id="HBUF01011799">
    <property type="protein sequence ID" value="CAG6608439.1"/>
    <property type="molecule type" value="Transcribed_RNA"/>
</dbReference>
<dbReference type="SMART" id="SM00360">
    <property type="entry name" value="RRM"/>
    <property type="match status" value="1"/>
</dbReference>
<evidence type="ECO:0000256" key="3">
    <source>
        <dbReference type="PROSITE-ProRule" id="PRU00176"/>
    </source>
</evidence>
<dbReference type="InterPro" id="IPR055411">
    <property type="entry name" value="LRR_FXL15/At3g58940/PEG3-like"/>
</dbReference>
<proteinExistence type="predicted"/>
<dbReference type="PANTHER" id="PTHR13318">
    <property type="entry name" value="PARTNER OF PAIRED, ISOFORM B-RELATED"/>
    <property type="match status" value="1"/>
</dbReference>
<dbReference type="GO" id="GO:0019005">
    <property type="term" value="C:SCF ubiquitin ligase complex"/>
    <property type="evidence" value="ECO:0007669"/>
    <property type="project" value="TreeGrafter"/>
</dbReference>
<feature type="region of interest" description="Disordered" evidence="4">
    <location>
        <begin position="62"/>
        <end position="113"/>
    </location>
</feature>
<evidence type="ECO:0000259" key="5">
    <source>
        <dbReference type="PROSITE" id="PS50102"/>
    </source>
</evidence>
<feature type="region of interest" description="Disordered" evidence="4">
    <location>
        <begin position="1"/>
        <end position="37"/>
    </location>
</feature>
<protein>
    <submittedName>
        <fullName evidence="6">F-box/LRR-repeat protein 14</fullName>
    </submittedName>
</protein>
<dbReference type="EMBL" id="HBUF01011802">
    <property type="protein sequence ID" value="CAG6608442.1"/>
    <property type="molecule type" value="Transcribed_RNA"/>
</dbReference>
<dbReference type="InterPro" id="IPR000504">
    <property type="entry name" value="RRM_dom"/>
</dbReference>
<dbReference type="SUPFAM" id="SSF54928">
    <property type="entry name" value="RNA-binding domain, RBD"/>
    <property type="match status" value="1"/>
</dbReference>
<evidence type="ECO:0000256" key="1">
    <source>
        <dbReference type="ARBA" id="ARBA00022786"/>
    </source>
</evidence>
<dbReference type="InterPro" id="IPR035979">
    <property type="entry name" value="RBD_domain_sf"/>
</dbReference>
<feature type="domain" description="RRM" evidence="5">
    <location>
        <begin position="146"/>
        <end position="217"/>
    </location>
</feature>
<dbReference type="InterPro" id="IPR032675">
    <property type="entry name" value="LRR_dom_sf"/>
</dbReference>
<evidence type="ECO:0000313" key="6">
    <source>
        <dbReference type="EMBL" id="CAG6608442.1"/>
    </source>
</evidence>
<dbReference type="Gene3D" id="3.80.10.10">
    <property type="entry name" value="Ribonuclease Inhibitor"/>
    <property type="match status" value="1"/>
</dbReference>
<dbReference type="Gene3D" id="3.30.70.330">
    <property type="match status" value="1"/>
</dbReference>
<organism evidence="6">
    <name type="scientific">Cacopsylla melanoneura</name>
    <dbReference type="NCBI Taxonomy" id="428564"/>
    <lineage>
        <taxon>Eukaryota</taxon>
        <taxon>Metazoa</taxon>
        <taxon>Ecdysozoa</taxon>
        <taxon>Arthropoda</taxon>
        <taxon>Hexapoda</taxon>
        <taxon>Insecta</taxon>
        <taxon>Pterygota</taxon>
        <taxon>Neoptera</taxon>
        <taxon>Paraneoptera</taxon>
        <taxon>Hemiptera</taxon>
        <taxon>Sternorrhyncha</taxon>
        <taxon>Psylloidea</taxon>
        <taxon>Psyllidae</taxon>
        <taxon>Psyllinae</taxon>
        <taxon>Cacopsylla</taxon>
    </lineage>
</organism>
<dbReference type="SMART" id="SM00367">
    <property type="entry name" value="LRR_CC"/>
    <property type="match status" value="4"/>
</dbReference>
<dbReference type="SUPFAM" id="SSF81383">
    <property type="entry name" value="F-box domain"/>
    <property type="match status" value="1"/>
</dbReference>
<dbReference type="InterPro" id="IPR001810">
    <property type="entry name" value="F-box_dom"/>
</dbReference>
<dbReference type="Pfam" id="PF00076">
    <property type="entry name" value="RRM_1"/>
    <property type="match status" value="1"/>
</dbReference>
<dbReference type="PROSITE" id="PS50102">
    <property type="entry name" value="RRM"/>
    <property type="match status" value="1"/>
</dbReference>
<dbReference type="GO" id="GO:0003723">
    <property type="term" value="F:RNA binding"/>
    <property type="evidence" value="ECO:0007669"/>
    <property type="project" value="UniProtKB-UniRule"/>
</dbReference>
<dbReference type="Gene3D" id="1.20.1280.50">
    <property type="match status" value="1"/>
</dbReference>
<sequence>MPRGRGGNNQQARGGRGGGVRSNSNNVRDRRYNMRVVDGSDVVATNNASGDIAPAAVAAVSSIGTSTSNTSVKSTGPRNRRPAASVSSTASHVKKQPPTPAPAPAPVKVDDDDPDWMFRSKIPKDPKYGHGVRYNPADPNAKIPVTKVYVSRFGNASIKKLEEIFSQYGQIKESVMKMETFYSFAFITFEHHKDALRALASVTCLGSKTLEVREAHGQHQPIPTHIDKLAAIIAPNACHIDKLNDDCIRDIFSYLNLVTRTKIEVACKRWHRISRSMWLVVRDLNFTRPPFSTFLDEGTPQYDTTARQLISYTGHNLQSLTIRRFHSVGTLKDIRNQCKCLERLSMVHFSFYEGEVILPSVSSLKHLTLDNCTIPDQILKKVFAKAKSLDSLSLVRHLTGSACLESLSNIHSLHLTHSEITHDHFEKFLKRNGPKLKTLSLVKCRLDEEMYESAVEKMVTLAPHIEVLKLDRFYRPNETLTLTTLYKLANLRSLSLCRNIGVTGEALLKITRNCKQLESVTLDSCMGLTSAAIEGLGKLSKLTHLSMTHVREGLTNEAFIGLVNNLSSPNLLRTVLIANTTLSDEALYALLTLCPSLTTLDIAFCRHVTEATLMTAEEAVTSRTTRPLCLTMSIDNTHIKTAVQQASAAGKKFTPRLILKESKINLLSEVLSLGSVNSIYDLDTEDDDDTDLSGDEGGDLMDALNLVDSDEEYMYLMGLGIDGFQFGYDDDGDDDDQLENYLGFRMAHVDLDTDEEDSDPDYLPDF</sequence>
<dbReference type="EMBL" id="HBUF01011805">
    <property type="protein sequence ID" value="CAG6608445.1"/>
    <property type="molecule type" value="Transcribed_RNA"/>
</dbReference>
<feature type="compositionally biased region" description="Polar residues" evidence="4">
    <location>
        <begin position="65"/>
        <end position="77"/>
    </location>
</feature>
<accession>A0A8D8LN81</accession>
<dbReference type="CDD" id="cd00590">
    <property type="entry name" value="RRM_SF"/>
    <property type="match status" value="1"/>
</dbReference>
<dbReference type="InterPro" id="IPR006553">
    <property type="entry name" value="Leu-rich_rpt_Cys-con_subtyp"/>
</dbReference>
<dbReference type="InterPro" id="IPR036047">
    <property type="entry name" value="F-box-like_dom_sf"/>
</dbReference>
<reference evidence="6" key="1">
    <citation type="submission" date="2021-05" db="EMBL/GenBank/DDBJ databases">
        <authorList>
            <person name="Alioto T."/>
            <person name="Alioto T."/>
            <person name="Gomez Garrido J."/>
        </authorList>
    </citation>
    <scope>NUCLEOTIDE SEQUENCE</scope>
</reference>
<keyword evidence="1" id="KW-0833">Ubl conjugation pathway</keyword>
<dbReference type="GO" id="GO:0031146">
    <property type="term" value="P:SCF-dependent proteasomal ubiquitin-dependent protein catabolic process"/>
    <property type="evidence" value="ECO:0007669"/>
    <property type="project" value="TreeGrafter"/>
</dbReference>
<dbReference type="AlphaFoldDB" id="A0A8D8LN81"/>
<dbReference type="Pfam" id="PF24758">
    <property type="entry name" value="LRR_At5g56370"/>
    <property type="match status" value="1"/>
</dbReference>
<dbReference type="SUPFAM" id="SSF52047">
    <property type="entry name" value="RNI-like"/>
    <property type="match status" value="1"/>
</dbReference>
<evidence type="ECO:0000256" key="4">
    <source>
        <dbReference type="SAM" id="MobiDB-lite"/>
    </source>
</evidence>
<dbReference type="Pfam" id="PF00646">
    <property type="entry name" value="F-box"/>
    <property type="match status" value="1"/>
</dbReference>